<protein>
    <submittedName>
        <fullName evidence="9">Protein kinase</fullName>
    </submittedName>
</protein>
<reference evidence="9 10" key="1">
    <citation type="submission" date="2019-08" db="EMBL/GenBank/DDBJ databases">
        <authorList>
            <person name="Dhanesh K."/>
            <person name="Kumar G."/>
            <person name="Sasikala C."/>
            <person name="Venkata Ramana C."/>
        </authorList>
    </citation>
    <scope>NUCLEOTIDE SEQUENCE [LARGE SCALE GENOMIC DNA]</scope>
    <source>
        <strain evidence="9 10">JC645</strain>
    </source>
</reference>
<evidence type="ECO:0000256" key="3">
    <source>
        <dbReference type="ARBA" id="ARBA00022777"/>
    </source>
</evidence>
<evidence type="ECO:0000256" key="1">
    <source>
        <dbReference type="ARBA" id="ARBA00022679"/>
    </source>
</evidence>
<dbReference type="RefSeq" id="WP_150077835.1">
    <property type="nucleotide sequence ID" value="NZ_VWOX01000010.1"/>
</dbReference>
<dbReference type="InterPro" id="IPR041916">
    <property type="entry name" value="Anti_sigma_zinc_sf"/>
</dbReference>
<gene>
    <name evidence="9" type="ORF">FYK55_17950</name>
</gene>
<dbReference type="InterPro" id="IPR011009">
    <property type="entry name" value="Kinase-like_dom_sf"/>
</dbReference>
<dbReference type="GO" id="GO:0004674">
    <property type="term" value="F:protein serine/threonine kinase activity"/>
    <property type="evidence" value="ECO:0007669"/>
    <property type="project" value="TreeGrafter"/>
</dbReference>
<comment type="caution">
    <text evidence="9">The sequence shown here is derived from an EMBL/GenBank/DDBJ whole genome shotgun (WGS) entry which is preliminary data.</text>
</comment>
<keyword evidence="7" id="KW-1133">Transmembrane helix</keyword>
<dbReference type="SUPFAM" id="SSF52047">
    <property type="entry name" value="RNI-like"/>
    <property type="match status" value="2"/>
</dbReference>
<evidence type="ECO:0000256" key="7">
    <source>
        <dbReference type="SAM" id="Phobius"/>
    </source>
</evidence>
<feature type="binding site" evidence="5">
    <location>
        <position position="135"/>
    </location>
    <ligand>
        <name>ATP</name>
        <dbReference type="ChEBI" id="CHEBI:30616"/>
    </ligand>
</feature>
<dbReference type="InterPro" id="IPR017441">
    <property type="entry name" value="Protein_kinase_ATP_BS"/>
</dbReference>
<feature type="region of interest" description="Disordered" evidence="6">
    <location>
        <begin position="78"/>
        <end position="102"/>
    </location>
</feature>
<dbReference type="Gene3D" id="1.10.510.10">
    <property type="entry name" value="Transferase(Phosphotransferase) domain 1"/>
    <property type="match status" value="1"/>
</dbReference>
<dbReference type="PROSITE" id="PS50011">
    <property type="entry name" value="PROTEIN_KINASE_DOM"/>
    <property type="match status" value="1"/>
</dbReference>
<keyword evidence="3 9" id="KW-0418">Kinase</keyword>
<dbReference type="PANTHER" id="PTHR43289">
    <property type="entry name" value="MITOGEN-ACTIVATED PROTEIN KINASE KINASE KINASE 20-RELATED"/>
    <property type="match status" value="1"/>
</dbReference>
<evidence type="ECO:0000259" key="8">
    <source>
        <dbReference type="PROSITE" id="PS50011"/>
    </source>
</evidence>
<dbReference type="EMBL" id="VWOX01000010">
    <property type="protein sequence ID" value="KAA5541449.1"/>
    <property type="molecule type" value="Genomic_DNA"/>
</dbReference>
<dbReference type="PANTHER" id="PTHR43289:SF34">
    <property type="entry name" value="SERINE_THREONINE-PROTEIN KINASE YBDM-RELATED"/>
    <property type="match status" value="1"/>
</dbReference>
<sequence length="1503" mass="165167">MTESVPCPDSTTIADFLAGRLSRHQTDAVATHVENCKICQQRCADLDGDEASIDQFVQLQQPLPFADESRCGQLMGQLTPRTERGDGEVSQTSEASGAPPRHVGDYQLLEQLGEGGMGTVYRARHQTTQRIAAVKIVHPKRRADLKTLERFEREMVAIGRLAHRNIVRALDAGRDANQHYLVMEYVDGYDLSQILSATGPMAAGDVAEVGRQAAMGLSYIHRNGRIHRDVKPSNLMLSREGTIKLLDLGLARVEELPSEDVSTAPTDIMADHGDSLTKTHQVMGTLEFMAPEQLVDSRSVNHLADVYALGCTLYKLLTGHGPFSTDRSQDAMTQIRQRLRGSAAPIENLRSDLPAGLCAIVDQMLAKQPEERPQSAAEIARLLDAFSRSADLTQLIAAVPHEIGKGDTKASDVTVGESVLGESELGNVDSASLVVSNAQSERSDHESFDSRSRHNPFTRLLVIAGVLMALAIAAVIFFPKATMPRGRILVQPESVEIAELLKSGRAALVGESSRYPLQPGETLIPAGRYEIAVDDTSPLVFSERSIDLKADQRHVLRVGRFAINLGDKQASSSPGDADEIANSGPLQKDAALIERPPVDLITLIDPDRDIRLDDWSMTDGALRSRADKPSLVMIPYQPPDRYRVEMVVNRLRNKESLRLGLVACGRQFCFLIDGFPHLGSLTGLQRIGTNINQRNTQLHRGLVLQPNRPTKLVATVDSSGDRASVTLSAEGQTLASWRGNIAEIAGTDPYSTPSPGALFLGNWMAELEVSELSLVPLSEGGAPIQFTELDSDDPDGRDRAIAERMIWQGCKIRVATAQGTRTLTELDQLRSVLEPFQITGVDMQASPWIDTQDIAHLKDHPTLEELDLAETALTTTALKELGTLPKLESLSIARSRILELPESFASQFPSLRELNSEGTLIADESLPVLASLDQLNRLNVSRTLVSSDAWSQIPTAASIESIDLSATKTTGLEDFTQDRFPNLRKLTLFKTGVPREAVDRFRARMPDVELLTGDAPIDLIRFIDVSRDADTNYNAASRFSSSARWEKKNGKLLTAKETRLFVPVTLPPEFELRMTARRLKDGEATNFGFSIGNGQHFAVGFDLNTKLGPHTILHGVDGVIHQRSAFKVPTKLFPVGNDQPVSIAVRLTRNGTQVHIQVFGREEKLIDWTGEGARLKMENPWWRGSDVNQLWISQDVGQIEISDLTLDPLQGKIGVPPLPTVLDALDDLPTVRIEATDPSLDDQTLLKRLQDRSVTDLVVKSPLVTDVAMASIRRQKFLRSLTLDRTQITEQGLEALADLPLLKEVNLAFMPQISGEVTKTLAKLPRLEYLKLNQCSVYGPGLERLHDRGIKRLAIGHPKLDGPMLEKYILPFGDLEQLGLAGARITDDDLKLLLPISLKWQLHLGWNPNIKGPGLTYVKQMQPFQQLFLVNTAVDDEGLKFLSGAANIERLYLQETAVGDASIQTLKTMPNLTDVYLQNTNFTADGIHQLRAEMPAVNVVASP</sequence>
<dbReference type="CDD" id="cd14014">
    <property type="entry name" value="STKc_PknB_like"/>
    <property type="match status" value="1"/>
</dbReference>
<dbReference type="GO" id="GO:0005524">
    <property type="term" value="F:ATP binding"/>
    <property type="evidence" value="ECO:0007669"/>
    <property type="project" value="UniProtKB-UniRule"/>
</dbReference>
<dbReference type="Pfam" id="PF00069">
    <property type="entry name" value="Pkinase"/>
    <property type="match status" value="1"/>
</dbReference>
<keyword evidence="7" id="KW-0812">Transmembrane</keyword>
<keyword evidence="10" id="KW-1185">Reference proteome</keyword>
<feature type="transmembrane region" description="Helical" evidence="7">
    <location>
        <begin position="460"/>
        <end position="478"/>
    </location>
</feature>
<keyword evidence="2 5" id="KW-0547">Nucleotide-binding</keyword>
<keyword evidence="1" id="KW-0808">Transferase</keyword>
<keyword evidence="7" id="KW-0472">Membrane</keyword>
<dbReference type="InterPro" id="IPR032675">
    <property type="entry name" value="LRR_dom_sf"/>
</dbReference>
<dbReference type="InterPro" id="IPR000719">
    <property type="entry name" value="Prot_kinase_dom"/>
</dbReference>
<evidence type="ECO:0000256" key="5">
    <source>
        <dbReference type="PROSITE-ProRule" id="PRU10141"/>
    </source>
</evidence>
<organism evidence="9 10">
    <name type="scientific">Roseiconus nitratireducens</name>
    <dbReference type="NCBI Taxonomy" id="2605748"/>
    <lineage>
        <taxon>Bacteria</taxon>
        <taxon>Pseudomonadati</taxon>
        <taxon>Planctomycetota</taxon>
        <taxon>Planctomycetia</taxon>
        <taxon>Pirellulales</taxon>
        <taxon>Pirellulaceae</taxon>
        <taxon>Roseiconus</taxon>
    </lineage>
</organism>
<feature type="domain" description="Protein kinase" evidence="8">
    <location>
        <begin position="106"/>
        <end position="387"/>
    </location>
</feature>
<dbReference type="SMART" id="SM00220">
    <property type="entry name" value="S_TKc"/>
    <property type="match status" value="1"/>
</dbReference>
<dbReference type="Gene3D" id="1.10.10.1320">
    <property type="entry name" value="Anti-sigma factor, zinc-finger domain"/>
    <property type="match status" value="1"/>
</dbReference>
<evidence type="ECO:0000313" key="9">
    <source>
        <dbReference type="EMBL" id="KAA5541449.1"/>
    </source>
</evidence>
<name>A0A5M6D6K0_9BACT</name>
<evidence type="ECO:0000256" key="4">
    <source>
        <dbReference type="ARBA" id="ARBA00022840"/>
    </source>
</evidence>
<dbReference type="Gene3D" id="3.30.200.20">
    <property type="entry name" value="Phosphorylase Kinase, domain 1"/>
    <property type="match status" value="1"/>
</dbReference>
<accession>A0A5M6D6K0</accession>
<evidence type="ECO:0000256" key="2">
    <source>
        <dbReference type="ARBA" id="ARBA00022741"/>
    </source>
</evidence>
<dbReference type="PROSITE" id="PS00107">
    <property type="entry name" value="PROTEIN_KINASE_ATP"/>
    <property type="match status" value="1"/>
</dbReference>
<dbReference type="SUPFAM" id="SSF56112">
    <property type="entry name" value="Protein kinase-like (PK-like)"/>
    <property type="match status" value="1"/>
</dbReference>
<proteinExistence type="predicted"/>
<evidence type="ECO:0000313" key="10">
    <source>
        <dbReference type="Proteomes" id="UP000324479"/>
    </source>
</evidence>
<evidence type="ECO:0000256" key="6">
    <source>
        <dbReference type="SAM" id="MobiDB-lite"/>
    </source>
</evidence>
<dbReference type="Proteomes" id="UP000324479">
    <property type="component" value="Unassembled WGS sequence"/>
</dbReference>
<dbReference type="Gene3D" id="3.80.10.10">
    <property type="entry name" value="Ribonuclease Inhibitor"/>
    <property type="match status" value="3"/>
</dbReference>
<keyword evidence="4 5" id="KW-0067">ATP-binding</keyword>